<evidence type="ECO:0000256" key="1">
    <source>
        <dbReference type="SAM" id="Phobius"/>
    </source>
</evidence>
<accession>A0A9P8TW89</accession>
<evidence type="ECO:0000313" key="2">
    <source>
        <dbReference type="EMBL" id="KAH6607414.1"/>
    </source>
</evidence>
<keyword evidence="1" id="KW-0812">Transmembrane</keyword>
<proteinExistence type="predicted"/>
<organism evidence="2 3">
    <name type="scientific">Trichoderma cornu-damae</name>
    <dbReference type="NCBI Taxonomy" id="654480"/>
    <lineage>
        <taxon>Eukaryota</taxon>
        <taxon>Fungi</taxon>
        <taxon>Dikarya</taxon>
        <taxon>Ascomycota</taxon>
        <taxon>Pezizomycotina</taxon>
        <taxon>Sordariomycetes</taxon>
        <taxon>Hypocreomycetidae</taxon>
        <taxon>Hypocreales</taxon>
        <taxon>Hypocreaceae</taxon>
        <taxon>Trichoderma</taxon>
    </lineage>
</organism>
<protein>
    <submittedName>
        <fullName evidence="2">Uncharacterized protein</fullName>
    </submittedName>
</protein>
<keyword evidence="3" id="KW-1185">Reference proteome</keyword>
<gene>
    <name evidence="2" type="ORF">Trco_003727</name>
</gene>
<feature type="transmembrane region" description="Helical" evidence="1">
    <location>
        <begin position="256"/>
        <end position="279"/>
    </location>
</feature>
<dbReference type="AlphaFoldDB" id="A0A9P8TW89"/>
<evidence type="ECO:0000313" key="3">
    <source>
        <dbReference type="Proteomes" id="UP000827724"/>
    </source>
</evidence>
<dbReference type="Proteomes" id="UP000827724">
    <property type="component" value="Unassembled WGS sequence"/>
</dbReference>
<name>A0A9P8TW89_9HYPO</name>
<sequence>MCVLYLPQKPPVPGDVVAAGCEALTLALTDAGDRGVPGESPGTSPYVFLNASSFCFASSASCFAMACAVLACASSSSSVSRSFADDLPPLDTSGVAGTDVGGGGGGTRSLLLCSSDDFRLLYVAPWAATDLLRPSLNSRKPPPALPRLYLLFQPLLVLVEVSDVAVAFPKLLLERRHLLVQVVYPPVEILVLRHGAGQLVFGPIQLHLQLRLGAGCLRLGLGSAVLAAAAAAAAAAVVVFAVSFVSEAALHSIEQYLSSVFLLLAAAAAAIAALGATGVDSRLAESSSAVFEESRDAVVASVEDELVTLTELASTEFRVEARLCLEVLRRSMLSGLDGALSPGPSPELLGNAPDDAQIRPRKRAAAVAMSDVRAALAVATRDSRYPCSSWASFSRVTVPSHSPLDKRSCITSSSSVQESSLVSFLRISDSATRISVSEAPSAKTTSYIRNSIGRGHVVAKKLRNHCET</sequence>
<keyword evidence="1" id="KW-1133">Transmembrane helix</keyword>
<keyword evidence="1" id="KW-0472">Membrane</keyword>
<dbReference type="EMBL" id="JAIWOZ010000003">
    <property type="protein sequence ID" value="KAH6607414.1"/>
    <property type="molecule type" value="Genomic_DNA"/>
</dbReference>
<feature type="transmembrane region" description="Helical" evidence="1">
    <location>
        <begin position="220"/>
        <end position="244"/>
    </location>
</feature>
<reference evidence="2" key="1">
    <citation type="submission" date="2021-08" db="EMBL/GenBank/DDBJ databases">
        <title>Chromosome-Level Trichoderma cornu-damae using Hi-C Data.</title>
        <authorList>
            <person name="Kim C.S."/>
        </authorList>
    </citation>
    <scope>NUCLEOTIDE SEQUENCE</scope>
    <source>
        <strain evidence="2">KA19-0412C</strain>
    </source>
</reference>
<comment type="caution">
    <text evidence="2">The sequence shown here is derived from an EMBL/GenBank/DDBJ whole genome shotgun (WGS) entry which is preliminary data.</text>
</comment>